<dbReference type="OrthoDB" id="315328at2"/>
<dbReference type="Gene3D" id="2.60.40.10">
    <property type="entry name" value="Immunoglobulins"/>
    <property type="match status" value="2"/>
</dbReference>
<dbReference type="RefSeq" id="WP_014801235.1">
    <property type="nucleotide sequence ID" value="NC_018020.1"/>
</dbReference>
<dbReference type="SMART" id="SM00060">
    <property type="entry name" value="FN3"/>
    <property type="match status" value="2"/>
</dbReference>
<dbReference type="EMBL" id="CP002959">
    <property type="protein sequence ID" value="AFM10713.1"/>
    <property type="molecule type" value="Genomic_DNA"/>
</dbReference>
<dbReference type="HOGENOM" id="CLU_382138_0_0_12"/>
<dbReference type="AlphaFoldDB" id="I4B0A6"/>
<evidence type="ECO:0000313" key="2">
    <source>
        <dbReference type="EMBL" id="AFM10713.1"/>
    </source>
</evidence>
<organism evidence="2 3">
    <name type="scientific">Turneriella parva (strain ATCC BAA-1111 / DSM 21527 / NCTC 11395 / H)</name>
    <name type="common">Leptospira parva</name>
    <dbReference type="NCBI Taxonomy" id="869212"/>
    <lineage>
        <taxon>Bacteria</taxon>
        <taxon>Pseudomonadati</taxon>
        <taxon>Spirochaetota</taxon>
        <taxon>Spirochaetia</taxon>
        <taxon>Leptospirales</taxon>
        <taxon>Leptospiraceae</taxon>
        <taxon>Turneriella</taxon>
    </lineage>
</organism>
<evidence type="ECO:0000259" key="1">
    <source>
        <dbReference type="SMART" id="SM00060"/>
    </source>
</evidence>
<dbReference type="Pfam" id="PF13290">
    <property type="entry name" value="CHB_HEX_C_1"/>
    <property type="match status" value="1"/>
</dbReference>
<dbReference type="InterPro" id="IPR036116">
    <property type="entry name" value="FN3_sf"/>
</dbReference>
<dbReference type="InterPro" id="IPR003961">
    <property type="entry name" value="FN3_dom"/>
</dbReference>
<dbReference type="InterPro" id="IPR059177">
    <property type="entry name" value="GH29D-like_dom"/>
</dbReference>
<dbReference type="KEGG" id="tpx:Turpa_0050"/>
<dbReference type="InterPro" id="IPR013431">
    <property type="entry name" value="Delta_60_rpt"/>
</dbReference>
<dbReference type="InterPro" id="IPR013783">
    <property type="entry name" value="Ig-like_fold"/>
</dbReference>
<dbReference type="Gene3D" id="2.80.10.50">
    <property type="match status" value="3"/>
</dbReference>
<dbReference type="PROSITE" id="PS51257">
    <property type="entry name" value="PROKAR_LIPOPROTEIN"/>
    <property type="match status" value="1"/>
</dbReference>
<dbReference type="Proteomes" id="UP000006048">
    <property type="component" value="Chromosome"/>
</dbReference>
<feature type="domain" description="Fibronectin type-III" evidence="1">
    <location>
        <begin position="254"/>
        <end position="348"/>
    </location>
</feature>
<sequence>MKKTSQVLISIILVFLSCNRLEKINQTFLPPEESTAGTTVGGPDTIAPSIVTGISFTGIGSDTITINWGAASDNVDLPAALQYKLVKDDSSAANILSVTLANAKTGADLLMDWTSNVTLHTANGLAPLATYYFVVLVRDVAGNIGLYSPASQSTTSLGTLVSPEFSPVAATYSTGQNIAISSSNNAGGNICYTTDGNFPAAATPGTCSFGTQIANGATVNISAGGSTILRAMATRVGATNSSISSGTYTIDFPPVAGTAITFSNITQTSVRVNWGAASDAITATASLQYKLVKDDTSAANINSVALANAKSGSDLVMNWTSGTTSRTVTGLNSGATFHFAVLVRDGFGNMILYAPASQKLNGGIIDATFNPGSSANVIQSLAIQTDGKIIIGGLFTAYNGISRNRIARVNADGTLDLTFNPGTGANNSVYSMAIQSDGKILIGGGTFFGGGFTTYDGTPRSRIARINTDGSLDISFDPGTGADNSIMAIIVQPDGKIVIGGFFTSYNGTARNRIARLNADGSLDTSFNPGSGADNPILAMGVQPDGKILISGTFANYNGVSRNRIARINSDGSLDTTLAPGSGISTGGVFSMLLQTDGKIVLAGSLENYQGVPHFRILRILPDGNLDSSFATGSGFDSTVLTMALQPDGKLLFGGGFTTYNGTGRNRIARLNPDGSIDTTFVVGTGLDSSISSMGIQPDGKIVIGGSFTSYNSTSINYLARIIQ</sequence>
<dbReference type="Pfam" id="PF17164">
    <property type="entry name" value="DUF5122"/>
    <property type="match status" value="7"/>
</dbReference>
<keyword evidence="3" id="KW-1185">Reference proteome</keyword>
<dbReference type="CDD" id="cd00063">
    <property type="entry name" value="FN3"/>
    <property type="match status" value="2"/>
</dbReference>
<accession>I4B0A6</accession>
<proteinExistence type="predicted"/>
<dbReference type="NCBIfam" id="TIGR02608">
    <property type="entry name" value="delta_60_rpt"/>
    <property type="match status" value="7"/>
</dbReference>
<protein>
    <submittedName>
        <fullName evidence="2">Delta-60 repeat-containing protein</fullName>
    </submittedName>
</protein>
<gene>
    <name evidence="2" type="ordered locus">Turpa_0050</name>
</gene>
<evidence type="ECO:0000313" key="3">
    <source>
        <dbReference type="Proteomes" id="UP000006048"/>
    </source>
</evidence>
<dbReference type="SUPFAM" id="SSF49265">
    <property type="entry name" value="Fibronectin type III"/>
    <property type="match status" value="1"/>
</dbReference>
<reference evidence="2 3" key="1">
    <citation type="submission" date="2012-06" db="EMBL/GenBank/DDBJ databases">
        <title>The complete chromosome of genome of Turneriella parva DSM 21527.</title>
        <authorList>
            <consortium name="US DOE Joint Genome Institute (JGI-PGF)"/>
            <person name="Lucas S."/>
            <person name="Han J."/>
            <person name="Lapidus A."/>
            <person name="Bruce D."/>
            <person name="Goodwin L."/>
            <person name="Pitluck S."/>
            <person name="Peters L."/>
            <person name="Kyrpides N."/>
            <person name="Mavromatis K."/>
            <person name="Ivanova N."/>
            <person name="Mikhailova N."/>
            <person name="Chertkov O."/>
            <person name="Detter J.C."/>
            <person name="Tapia R."/>
            <person name="Han C."/>
            <person name="Land M."/>
            <person name="Hauser L."/>
            <person name="Markowitz V."/>
            <person name="Cheng J.-F."/>
            <person name="Hugenholtz P."/>
            <person name="Woyke T."/>
            <person name="Wu D."/>
            <person name="Gronow S."/>
            <person name="Wellnitz S."/>
            <person name="Brambilla E."/>
            <person name="Klenk H.-P."/>
            <person name="Eisen J.A."/>
        </authorList>
    </citation>
    <scope>NUCLEOTIDE SEQUENCE [LARGE SCALE GENOMIC DNA]</scope>
    <source>
        <strain evidence="3">ATCC BAA-1111 / DSM 21527 / NCTC 11395 / H</strain>
    </source>
</reference>
<feature type="domain" description="Fibronectin type-III" evidence="1">
    <location>
        <begin position="48"/>
        <end position="145"/>
    </location>
</feature>
<dbReference type="STRING" id="869212.Turpa_0050"/>
<dbReference type="SUPFAM" id="SSF63829">
    <property type="entry name" value="Calcium-dependent phosphotriesterase"/>
    <property type="match status" value="1"/>
</dbReference>
<name>I4B0A6_TURPD</name>